<evidence type="ECO:0000256" key="4">
    <source>
        <dbReference type="ARBA" id="ARBA00023136"/>
    </source>
</evidence>
<dbReference type="RefSeq" id="WP_066521073.1">
    <property type="nucleotide sequence ID" value="NZ_AP017660.1"/>
</dbReference>
<reference evidence="7 8" key="1">
    <citation type="submission" date="2016-10" db="EMBL/GenBank/DDBJ databases">
        <title>Complete Genome Sequence of the Nonylphenol-Degrading Bacterium Sphingobium cloacae JCM 10874T.</title>
        <authorList>
            <person name="Ootsuka M."/>
            <person name="Nishizawa T."/>
            <person name="Ohta H."/>
        </authorList>
    </citation>
    <scope>NUCLEOTIDE SEQUENCE [LARGE SCALE GENOMIC DNA]</scope>
    <source>
        <strain evidence="7 8">JCM 10874</strain>
        <plasmid evidence="8">psclo_6 dna</plasmid>
    </source>
</reference>
<name>A0A1E1F8Y3_9SPHN</name>
<dbReference type="OrthoDB" id="9807274at2"/>
<keyword evidence="8" id="KW-1185">Reference proteome</keyword>
<dbReference type="PROSITE" id="PS50850">
    <property type="entry name" value="MFS"/>
    <property type="match status" value="1"/>
</dbReference>
<dbReference type="InterPro" id="IPR011701">
    <property type="entry name" value="MFS"/>
</dbReference>
<dbReference type="AlphaFoldDB" id="A0A1E1F8Y3"/>
<feature type="transmembrane region" description="Helical" evidence="5">
    <location>
        <begin position="284"/>
        <end position="308"/>
    </location>
</feature>
<proteinExistence type="predicted"/>
<evidence type="ECO:0000313" key="7">
    <source>
        <dbReference type="EMBL" id="BAV66968.1"/>
    </source>
</evidence>
<keyword evidence="7" id="KW-0614">Plasmid</keyword>
<geneLocation type="plasmid" evidence="8">
    <name>psclo_6 dna</name>
</geneLocation>
<dbReference type="Gene3D" id="1.20.1250.20">
    <property type="entry name" value="MFS general substrate transporter like domains"/>
    <property type="match status" value="1"/>
</dbReference>
<dbReference type="InterPro" id="IPR020846">
    <property type="entry name" value="MFS_dom"/>
</dbReference>
<feature type="transmembrane region" description="Helical" evidence="5">
    <location>
        <begin position="314"/>
        <end position="333"/>
    </location>
</feature>
<evidence type="ECO:0000313" key="8">
    <source>
        <dbReference type="Proteomes" id="UP000218272"/>
    </source>
</evidence>
<feature type="domain" description="Major facilitator superfamily (MFS) profile" evidence="6">
    <location>
        <begin position="1"/>
        <end position="338"/>
    </location>
</feature>
<evidence type="ECO:0000256" key="3">
    <source>
        <dbReference type="ARBA" id="ARBA00022989"/>
    </source>
</evidence>
<sequence>MFLGSLSDRIGRRKVLIPSLIFFSLASGVSGLAGGFMSLLLIRGVMGVAEGAFCPTSFAAVAEASKPSRIGFNQGLQQSMFALFGLGFGPFIAAWLLSFTTWRGVFLLVTVPGLILSALIWMCIRDRTPAATQSDSVSHRPSEPSASIGQVLKVRNVRIGMLGLLCAMCGIFTLAAFAPLYLTEHLHLDAWAAASAASAIGFGGFAGQWILPTLSDIYGRRPMAILGFLGGAIFVFAFINTGASILPLFGTLFGATVCSFGLLSLISGPIAAESAPPGMVSTAAGLIIGVGEVFGGGLALVVAGYLIATYGIQSMLYLALGGLAIGVLLMFFLKETAPRKLAITD</sequence>
<protein>
    <submittedName>
        <fullName evidence="7">MFS transporter</fullName>
    </submittedName>
</protein>
<evidence type="ECO:0000256" key="2">
    <source>
        <dbReference type="ARBA" id="ARBA00022692"/>
    </source>
</evidence>
<feature type="transmembrane region" description="Helical" evidence="5">
    <location>
        <begin position="190"/>
        <end position="211"/>
    </location>
</feature>
<accession>A0A1E1F8Y3</accession>
<comment type="subcellular location">
    <subcellularLocation>
        <location evidence="1">Membrane</location>
        <topology evidence="1">Multi-pass membrane protein</topology>
    </subcellularLocation>
</comment>
<feature type="transmembrane region" description="Helical" evidence="5">
    <location>
        <begin position="252"/>
        <end position="272"/>
    </location>
</feature>
<evidence type="ECO:0000256" key="5">
    <source>
        <dbReference type="SAM" id="Phobius"/>
    </source>
</evidence>
<gene>
    <name evidence="7" type="ORF">SCLO_6000190</name>
</gene>
<feature type="transmembrane region" description="Helical" evidence="5">
    <location>
        <begin position="105"/>
        <end position="124"/>
    </location>
</feature>
<dbReference type="GO" id="GO:0005886">
    <property type="term" value="C:plasma membrane"/>
    <property type="evidence" value="ECO:0007669"/>
    <property type="project" value="TreeGrafter"/>
</dbReference>
<dbReference type="KEGG" id="sclo:SCLO_6000190"/>
<dbReference type="GO" id="GO:0046943">
    <property type="term" value="F:carboxylic acid transmembrane transporter activity"/>
    <property type="evidence" value="ECO:0007669"/>
    <property type="project" value="TreeGrafter"/>
</dbReference>
<keyword evidence="2 5" id="KW-0812">Transmembrane</keyword>
<evidence type="ECO:0000256" key="1">
    <source>
        <dbReference type="ARBA" id="ARBA00004141"/>
    </source>
</evidence>
<dbReference type="EMBL" id="AP017660">
    <property type="protein sequence ID" value="BAV66968.1"/>
    <property type="molecule type" value="Genomic_DNA"/>
</dbReference>
<dbReference type="InterPro" id="IPR036259">
    <property type="entry name" value="MFS_trans_sf"/>
</dbReference>
<dbReference type="Proteomes" id="UP000218272">
    <property type="component" value="Plasmid pSCLO_6"/>
</dbReference>
<feature type="transmembrane region" description="Helical" evidence="5">
    <location>
        <begin position="81"/>
        <end position="99"/>
    </location>
</feature>
<keyword evidence="4 5" id="KW-0472">Membrane</keyword>
<keyword evidence="3 5" id="KW-1133">Transmembrane helix</keyword>
<evidence type="ECO:0000259" key="6">
    <source>
        <dbReference type="PROSITE" id="PS50850"/>
    </source>
</evidence>
<organism evidence="7 8">
    <name type="scientific">Sphingobium cloacae</name>
    <dbReference type="NCBI Taxonomy" id="120107"/>
    <lineage>
        <taxon>Bacteria</taxon>
        <taxon>Pseudomonadati</taxon>
        <taxon>Pseudomonadota</taxon>
        <taxon>Alphaproteobacteria</taxon>
        <taxon>Sphingomonadales</taxon>
        <taxon>Sphingomonadaceae</taxon>
        <taxon>Sphingobium</taxon>
    </lineage>
</organism>
<dbReference type="PANTHER" id="PTHR23508:SF10">
    <property type="entry name" value="CARBOXYLIC ACID TRANSPORTER PROTEIN HOMOLOG"/>
    <property type="match status" value="1"/>
</dbReference>
<dbReference type="Pfam" id="PF07690">
    <property type="entry name" value="MFS_1"/>
    <property type="match status" value="1"/>
</dbReference>
<dbReference type="SUPFAM" id="SSF103473">
    <property type="entry name" value="MFS general substrate transporter"/>
    <property type="match status" value="1"/>
</dbReference>
<feature type="transmembrane region" description="Helical" evidence="5">
    <location>
        <begin position="223"/>
        <end position="246"/>
    </location>
</feature>
<dbReference type="PANTHER" id="PTHR23508">
    <property type="entry name" value="CARBOXYLIC ACID TRANSPORTER PROTEIN HOMOLOG"/>
    <property type="match status" value="1"/>
</dbReference>
<feature type="transmembrane region" description="Helical" evidence="5">
    <location>
        <begin position="159"/>
        <end position="178"/>
    </location>
</feature>